<dbReference type="AlphaFoldDB" id="K3WU17"/>
<dbReference type="SMART" id="SM01187">
    <property type="entry name" value="Elicitin"/>
    <property type="match status" value="1"/>
</dbReference>
<feature type="chain" id="PRO_5009701775" description="Elicitin" evidence="7">
    <location>
        <begin position="20"/>
        <end position="119"/>
    </location>
</feature>
<sequence length="119" mass="12422">MKSFAVVAAAACLVAKTFAYSTDPCPADEISKLIAIAVNPALPPCQEASGYTLVPPAGYPSQTQIELMCLTAECHTTISALQALNPSDCVTTFADVSLNVKNITDSFEPACKALGLGRR</sequence>
<dbReference type="STRING" id="431595.K3WU17"/>
<evidence type="ECO:0000256" key="2">
    <source>
        <dbReference type="ARBA" id="ARBA00009544"/>
    </source>
</evidence>
<comment type="subcellular location">
    <subcellularLocation>
        <location evidence="1 6">Secreted</location>
    </subcellularLocation>
</comment>
<name>K3WU17_GLOUD</name>
<reference evidence="9" key="2">
    <citation type="submission" date="2010-04" db="EMBL/GenBank/DDBJ databases">
        <authorList>
            <person name="Buell R."/>
            <person name="Hamilton J."/>
            <person name="Hostetler J."/>
        </authorList>
    </citation>
    <scope>NUCLEOTIDE SEQUENCE [LARGE SCALE GENOMIC DNA]</scope>
    <source>
        <strain evidence="9">DAOM:BR144</strain>
    </source>
</reference>
<accession>K3WU17</accession>
<dbReference type="EnsemblProtists" id="PYU1_T008463">
    <property type="protein sequence ID" value="PYU1_T008463"/>
    <property type="gene ID" value="PYU1_G008447"/>
</dbReference>
<dbReference type="OMA" id="ACPISET"/>
<dbReference type="VEuPathDB" id="FungiDB:PYU1_G008447"/>
<evidence type="ECO:0000256" key="4">
    <source>
        <dbReference type="ARBA" id="ARBA00022978"/>
    </source>
</evidence>
<reference evidence="9" key="1">
    <citation type="journal article" date="2010" name="Genome Biol.">
        <title>Genome sequence of the necrotrophic plant pathogen Pythium ultimum reveals original pathogenicity mechanisms and effector repertoire.</title>
        <authorList>
            <person name="Levesque C.A."/>
            <person name="Brouwer H."/>
            <person name="Cano L."/>
            <person name="Hamilton J.P."/>
            <person name="Holt C."/>
            <person name="Huitema E."/>
            <person name="Raffaele S."/>
            <person name="Robideau G.P."/>
            <person name="Thines M."/>
            <person name="Win J."/>
            <person name="Zerillo M.M."/>
            <person name="Beakes G.W."/>
            <person name="Boore J.L."/>
            <person name="Busam D."/>
            <person name="Dumas B."/>
            <person name="Ferriera S."/>
            <person name="Fuerstenberg S.I."/>
            <person name="Gachon C.M."/>
            <person name="Gaulin E."/>
            <person name="Govers F."/>
            <person name="Grenville-Briggs L."/>
            <person name="Horner N."/>
            <person name="Hostetler J."/>
            <person name="Jiang R.H."/>
            <person name="Johnson J."/>
            <person name="Krajaejun T."/>
            <person name="Lin H."/>
            <person name="Meijer H.J."/>
            <person name="Moore B."/>
            <person name="Morris P."/>
            <person name="Phuntmart V."/>
            <person name="Puiu D."/>
            <person name="Shetty J."/>
            <person name="Stajich J.E."/>
            <person name="Tripathy S."/>
            <person name="Wawra S."/>
            <person name="van West P."/>
            <person name="Whitty B.R."/>
            <person name="Coutinho P.M."/>
            <person name="Henrissat B."/>
            <person name="Martin F."/>
            <person name="Thomas P.D."/>
            <person name="Tyler B.M."/>
            <person name="De Vries R.P."/>
            <person name="Kamoun S."/>
            <person name="Yandell M."/>
            <person name="Tisserat N."/>
            <person name="Buell C.R."/>
        </authorList>
    </citation>
    <scope>NUCLEOTIDE SEQUENCE</scope>
    <source>
        <strain evidence="9">DAOM:BR144</strain>
    </source>
</reference>
<dbReference type="GO" id="GO:0052040">
    <property type="term" value="P:symbiont-mediated perturbation of host programmed cell death"/>
    <property type="evidence" value="ECO:0007669"/>
    <property type="project" value="UniProtKB-UniRule"/>
</dbReference>
<dbReference type="InterPro" id="IPR002200">
    <property type="entry name" value="Elicitin"/>
</dbReference>
<dbReference type="eggNOG" id="ENOG502SRXZ">
    <property type="taxonomic scope" value="Eukaryota"/>
</dbReference>
<keyword evidence="7" id="KW-0732">Signal</keyword>
<evidence type="ECO:0000313" key="9">
    <source>
        <dbReference type="Proteomes" id="UP000019132"/>
    </source>
</evidence>
<comment type="similarity">
    <text evidence="2 6">Belongs to the elicitin family.</text>
</comment>
<dbReference type="VEuPathDB" id="FungiDB:PYU1_G008448"/>
<accession>T1NX73</accession>
<dbReference type="InterPro" id="IPR036470">
    <property type="entry name" value="Elicitin_sf"/>
</dbReference>
<protein>
    <recommendedName>
        <fullName evidence="6">Elicitin</fullName>
    </recommendedName>
</protein>
<keyword evidence="9" id="KW-1185">Reference proteome</keyword>
<evidence type="ECO:0000256" key="5">
    <source>
        <dbReference type="ARBA" id="ARBA00023157"/>
    </source>
</evidence>
<evidence type="ECO:0000256" key="1">
    <source>
        <dbReference type="ARBA" id="ARBA00004613"/>
    </source>
</evidence>
<evidence type="ECO:0000256" key="6">
    <source>
        <dbReference type="RuleBase" id="RU368111"/>
    </source>
</evidence>
<dbReference type="SUPFAM" id="SSF48647">
    <property type="entry name" value="Fungal elicitin"/>
    <property type="match status" value="1"/>
</dbReference>
<dbReference type="PRINTS" id="PR00948">
    <property type="entry name" value="ELICITIN"/>
</dbReference>
<keyword evidence="5 6" id="KW-1015">Disulfide bond</keyword>
<feature type="signal peptide" evidence="7">
    <location>
        <begin position="1"/>
        <end position="19"/>
    </location>
</feature>
<dbReference type="EMBL" id="GL376613">
    <property type="status" value="NOT_ANNOTATED_CDS"/>
    <property type="molecule type" value="Genomic_DNA"/>
</dbReference>
<keyword evidence="4 6" id="KW-0928">Hypersensitive response elicitation</keyword>
<dbReference type="InParanoid" id="K3WU17"/>
<dbReference type="Pfam" id="PF00964">
    <property type="entry name" value="Elicitin"/>
    <property type="match status" value="1"/>
</dbReference>
<keyword evidence="3 6" id="KW-0964">Secreted</keyword>
<dbReference type="GO" id="GO:0005576">
    <property type="term" value="C:extracellular region"/>
    <property type="evidence" value="ECO:0007669"/>
    <property type="project" value="UniProtKB-SubCell"/>
</dbReference>
<reference evidence="8" key="3">
    <citation type="submission" date="2015-02" db="UniProtKB">
        <authorList>
            <consortium name="EnsemblProtists"/>
        </authorList>
    </citation>
    <scope>IDENTIFICATION</scope>
    <source>
        <strain evidence="8">DAOM BR144</strain>
    </source>
</reference>
<evidence type="ECO:0000256" key="3">
    <source>
        <dbReference type="ARBA" id="ARBA00022525"/>
    </source>
</evidence>
<dbReference type="Proteomes" id="UP000019132">
    <property type="component" value="Unassembled WGS sequence"/>
</dbReference>
<comment type="function">
    <text evidence="6">Induces local and distal defense responses (incompatible hypersensitive reaction) in plants from the solanaceae and cruciferae families. Elicits leaf necrosis and causes the accumulation of pathogenesis-related proteins. Might interact with the lipidic molecules of the plasma membrane.</text>
</comment>
<proteinExistence type="inferred from homology"/>
<organism evidence="8 9">
    <name type="scientific">Globisporangium ultimum (strain ATCC 200006 / CBS 805.95 / DAOM BR144)</name>
    <name type="common">Pythium ultimum</name>
    <dbReference type="NCBI Taxonomy" id="431595"/>
    <lineage>
        <taxon>Eukaryota</taxon>
        <taxon>Sar</taxon>
        <taxon>Stramenopiles</taxon>
        <taxon>Oomycota</taxon>
        <taxon>Peronosporomycetes</taxon>
        <taxon>Pythiales</taxon>
        <taxon>Pythiaceae</taxon>
        <taxon>Globisporangium</taxon>
    </lineage>
</organism>
<dbReference type="EnsemblProtists" id="PYU1_T008464">
    <property type="protein sequence ID" value="PYU1_T008464"/>
    <property type="gene ID" value="PYU1_G008448"/>
</dbReference>
<dbReference type="Gene3D" id="1.10.239.10">
    <property type="entry name" value="Elicitin domain"/>
    <property type="match status" value="1"/>
</dbReference>
<evidence type="ECO:0000313" key="8">
    <source>
        <dbReference type="EnsemblProtists" id="PYU1_T008463"/>
    </source>
</evidence>
<evidence type="ECO:0000256" key="7">
    <source>
        <dbReference type="SAM" id="SignalP"/>
    </source>
</evidence>
<dbReference type="HOGENOM" id="CLU_087770_5_0_1"/>